<name>A0A1L0BAH8_9ASCO</name>
<feature type="compositionally biased region" description="Low complexity" evidence="1">
    <location>
        <begin position="109"/>
        <end position="120"/>
    </location>
</feature>
<gene>
    <name evidence="4" type="ORF">SAMEA4029010_CIC11G00000003898</name>
</gene>
<evidence type="ECO:0000259" key="3">
    <source>
        <dbReference type="Pfam" id="PF14477"/>
    </source>
</evidence>
<feature type="compositionally biased region" description="Polar residues" evidence="1">
    <location>
        <begin position="168"/>
        <end position="183"/>
    </location>
</feature>
<reference evidence="4 5" key="1">
    <citation type="submission" date="2016-10" db="EMBL/GenBank/DDBJ databases">
        <authorList>
            <person name="de Groot N.N."/>
        </authorList>
    </citation>
    <scope>NUCLEOTIDE SEQUENCE [LARGE SCALE GENOMIC DNA]</scope>
    <source>
        <strain evidence="4 5">CBS 141442</strain>
    </source>
</reference>
<dbReference type="AlphaFoldDB" id="A0A1L0BAH8"/>
<evidence type="ECO:0000313" key="5">
    <source>
        <dbReference type="Proteomes" id="UP000182334"/>
    </source>
</evidence>
<dbReference type="STRING" id="45354.A0A1L0BAH8"/>
<dbReference type="Pfam" id="PF14477">
    <property type="entry name" value="Mso1_C"/>
    <property type="match status" value="1"/>
</dbReference>
<evidence type="ECO:0000259" key="2">
    <source>
        <dbReference type="Pfam" id="PF14475"/>
    </source>
</evidence>
<feature type="compositionally biased region" description="Polar residues" evidence="1">
    <location>
        <begin position="144"/>
        <end position="160"/>
    </location>
</feature>
<feature type="compositionally biased region" description="Polar residues" evidence="1">
    <location>
        <begin position="206"/>
        <end position="217"/>
    </location>
</feature>
<dbReference type="OrthoDB" id="4094515at2759"/>
<sequence>MSQFQPNAAPGRSFISKINLKFSNLSLLKVLSSYSDKDGSTDDDTLIHNAFVRFFDERGEPYPEWLGVSVPARSAARQAQTAAGNYSTFQPTSGSQATSALAQYQPVRASYNSSNSASTYQPQQTHSRQNSNADSADEERGYTRRSNSRLQEMYNKSRQQGIPGAGYNAQQAQPSTSRQNLTASLRLRDRIMNGSPTQAGRYDSPPSGSRASWGRNQ</sequence>
<dbReference type="InterPro" id="IPR059107">
    <property type="entry name" value="Mso1_C"/>
</dbReference>
<dbReference type="InterPro" id="IPR028095">
    <property type="entry name" value="Mso1_N_dom"/>
</dbReference>
<feature type="domain" description="Mso1 membrane-polarising" evidence="3">
    <location>
        <begin position="144"/>
        <end position="189"/>
    </location>
</feature>
<protein>
    <submittedName>
        <fullName evidence="4">CIC11C00000003898</fullName>
    </submittedName>
</protein>
<proteinExistence type="predicted"/>
<evidence type="ECO:0000313" key="4">
    <source>
        <dbReference type="EMBL" id="SGZ46556.1"/>
    </source>
</evidence>
<dbReference type="EMBL" id="LT635756">
    <property type="protein sequence ID" value="SGZ46556.1"/>
    <property type="molecule type" value="Genomic_DNA"/>
</dbReference>
<dbReference type="Proteomes" id="UP000182334">
    <property type="component" value="Chromosome I"/>
</dbReference>
<evidence type="ECO:0000256" key="1">
    <source>
        <dbReference type="SAM" id="MobiDB-lite"/>
    </source>
</evidence>
<accession>A0A1L0BAH8</accession>
<organism evidence="4 5">
    <name type="scientific">Sungouiella intermedia</name>
    <dbReference type="NCBI Taxonomy" id="45354"/>
    <lineage>
        <taxon>Eukaryota</taxon>
        <taxon>Fungi</taxon>
        <taxon>Dikarya</taxon>
        <taxon>Ascomycota</taxon>
        <taxon>Saccharomycotina</taxon>
        <taxon>Pichiomycetes</taxon>
        <taxon>Metschnikowiaceae</taxon>
        <taxon>Sungouiella</taxon>
    </lineage>
</organism>
<keyword evidence="5" id="KW-1185">Reference proteome</keyword>
<feature type="compositionally biased region" description="Polar residues" evidence="1">
    <location>
        <begin position="121"/>
        <end position="134"/>
    </location>
</feature>
<feature type="domain" description="Mso1 N-terminal" evidence="2">
    <location>
        <begin position="31"/>
        <end position="66"/>
    </location>
</feature>
<feature type="region of interest" description="Disordered" evidence="1">
    <location>
        <begin position="109"/>
        <end position="217"/>
    </location>
</feature>
<dbReference type="Pfam" id="PF14475">
    <property type="entry name" value="Mso1_Sec1_bdg"/>
    <property type="match status" value="1"/>
</dbReference>